<evidence type="ECO:0000259" key="8">
    <source>
        <dbReference type="Pfam" id="PF08245"/>
    </source>
</evidence>
<dbReference type="SUPFAM" id="SSF53623">
    <property type="entry name" value="MurD-like peptide ligases, catalytic domain"/>
    <property type="match status" value="1"/>
</dbReference>
<dbReference type="GO" id="GO:0009252">
    <property type="term" value="P:peptidoglycan biosynthetic process"/>
    <property type="evidence" value="ECO:0007669"/>
    <property type="project" value="UniProtKB-UniPathway"/>
</dbReference>
<dbReference type="Pfam" id="PF02875">
    <property type="entry name" value="Mur_ligase_C"/>
    <property type="match status" value="1"/>
</dbReference>
<proteinExistence type="inferred from homology"/>
<dbReference type="SUPFAM" id="SSF51984">
    <property type="entry name" value="MurCD N-terminal domain"/>
    <property type="match status" value="1"/>
</dbReference>
<evidence type="ECO:0000256" key="3">
    <source>
        <dbReference type="ARBA" id="ARBA00022490"/>
    </source>
</evidence>
<dbReference type="InterPro" id="IPR013221">
    <property type="entry name" value="Mur_ligase_cen"/>
</dbReference>
<evidence type="ECO:0000256" key="1">
    <source>
        <dbReference type="ARBA" id="ARBA00004496"/>
    </source>
</evidence>
<comment type="subcellular location">
    <subcellularLocation>
        <location evidence="1">Cytoplasm</location>
    </subcellularLocation>
</comment>
<dbReference type="GO" id="GO:0008360">
    <property type="term" value="P:regulation of cell shape"/>
    <property type="evidence" value="ECO:0007669"/>
    <property type="project" value="InterPro"/>
</dbReference>
<dbReference type="Pfam" id="PF08245">
    <property type="entry name" value="Mur_ligase_M"/>
    <property type="match status" value="1"/>
</dbReference>
<dbReference type="InterPro" id="IPR005762">
    <property type="entry name" value="MurD"/>
</dbReference>
<dbReference type="Gene3D" id="3.40.50.720">
    <property type="entry name" value="NAD(P)-binding Rossmann-like Domain"/>
    <property type="match status" value="1"/>
</dbReference>
<dbReference type="InterPro" id="IPR036615">
    <property type="entry name" value="Mur_ligase_C_dom_sf"/>
</dbReference>
<dbReference type="PANTHER" id="PTHR43692:SF1">
    <property type="entry name" value="UDP-N-ACETYLMURAMOYLALANINE--D-GLUTAMATE LIGASE"/>
    <property type="match status" value="1"/>
</dbReference>
<name>A0A6J6EFX9_9ZZZZ</name>
<keyword evidence="4" id="KW-0436">Ligase</keyword>
<keyword evidence="5" id="KW-0547">Nucleotide-binding</keyword>
<dbReference type="HAMAP" id="MF_00639">
    <property type="entry name" value="MurD"/>
    <property type="match status" value="1"/>
</dbReference>
<accession>A0A6J6EFX9</accession>
<dbReference type="GO" id="GO:0005737">
    <property type="term" value="C:cytoplasm"/>
    <property type="evidence" value="ECO:0007669"/>
    <property type="project" value="UniProtKB-SubCell"/>
</dbReference>
<gene>
    <name evidence="9" type="ORF">UFOPK1747_00218</name>
</gene>
<dbReference type="GO" id="GO:0051301">
    <property type="term" value="P:cell division"/>
    <property type="evidence" value="ECO:0007669"/>
    <property type="project" value="InterPro"/>
</dbReference>
<dbReference type="GO" id="GO:0008764">
    <property type="term" value="F:UDP-N-acetylmuramoylalanine-D-glutamate ligase activity"/>
    <property type="evidence" value="ECO:0007669"/>
    <property type="project" value="UniProtKB-EC"/>
</dbReference>
<dbReference type="Gene3D" id="3.40.1190.10">
    <property type="entry name" value="Mur-like, catalytic domain"/>
    <property type="match status" value="1"/>
</dbReference>
<reference evidence="9" key="1">
    <citation type="submission" date="2020-05" db="EMBL/GenBank/DDBJ databases">
        <authorList>
            <person name="Chiriac C."/>
            <person name="Salcher M."/>
            <person name="Ghai R."/>
            <person name="Kavagutti S V."/>
        </authorList>
    </citation>
    <scope>NUCLEOTIDE SEQUENCE</scope>
</reference>
<dbReference type="PANTHER" id="PTHR43692">
    <property type="entry name" value="UDP-N-ACETYLMURAMOYLALANINE--D-GLUTAMATE LIGASE"/>
    <property type="match status" value="1"/>
</dbReference>
<evidence type="ECO:0000256" key="6">
    <source>
        <dbReference type="ARBA" id="ARBA00022840"/>
    </source>
</evidence>
<sequence>MSFIAQLKGKECLVVGAGITGQAVAKTLIDFGAQVIFFDEKVKQSQTQLISEIDLIPSTIELVIVSPGWRKDHPVVKKMIDAGAEVKSELDLAWLIKKEIAPDQKWVGLTGTNGKTTTIQMVQSIFDAAKINALACGNLGEPVISAVCRKPARQILALELSSFQIDWSELPEYESIAVLNIAEDHIDWHGSFENYAKAKLKLLSQSKQSFINKSDPFLASRHMNQTGVIWFSLDTPAPGEIGLVEELIVDRAFSPTQLQAGEIAEIVDVKPTVPHNILNAMAAASLALSLKISYSDIKAGLKSFSSDHHRMEIVGNFDQITWIDDSKATNPHAASAAIMANLNVIWIAGGLAKGASMDELVKRCAPRIKAAILIGKDRDVIKDSLTQFAPNIPIHLIDFKESKEALLIEVVKLAAELAKPGDTVLLAPACASMDQFSSYAERGEIFAKTVKDLNSGVLK</sequence>
<keyword evidence="3" id="KW-0963">Cytoplasm</keyword>
<dbReference type="Gene3D" id="3.90.190.20">
    <property type="entry name" value="Mur ligase, C-terminal domain"/>
    <property type="match status" value="1"/>
</dbReference>
<keyword evidence="6" id="KW-0067">ATP-binding</keyword>
<organism evidence="9">
    <name type="scientific">freshwater metagenome</name>
    <dbReference type="NCBI Taxonomy" id="449393"/>
    <lineage>
        <taxon>unclassified sequences</taxon>
        <taxon>metagenomes</taxon>
        <taxon>ecological metagenomes</taxon>
    </lineage>
</organism>
<protein>
    <submittedName>
        <fullName evidence="9">Unannotated protein</fullName>
    </submittedName>
</protein>
<feature type="domain" description="Mur ligase central" evidence="8">
    <location>
        <begin position="110"/>
        <end position="286"/>
    </location>
</feature>
<dbReference type="SUPFAM" id="SSF53244">
    <property type="entry name" value="MurD-like peptide ligases, peptide-binding domain"/>
    <property type="match status" value="1"/>
</dbReference>
<dbReference type="AlphaFoldDB" id="A0A6J6EFX9"/>
<evidence type="ECO:0000313" key="9">
    <source>
        <dbReference type="EMBL" id="CAB4575470.1"/>
    </source>
</evidence>
<evidence type="ECO:0000256" key="4">
    <source>
        <dbReference type="ARBA" id="ARBA00022598"/>
    </source>
</evidence>
<evidence type="ECO:0000256" key="2">
    <source>
        <dbReference type="ARBA" id="ARBA00004752"/>
    </source>
</evidence>
<dbReference type="GO" id="GO:0005524">
    <property type="term" value="F:ATP binding"/>
    <property type="evidence" value="ECO:0007669"/>
    <property type="project" value="UniProtKB-KW"/>
</dbReference>
<dbReference type="UniPathway" id="UPA00219"/>
<comment type="pathway">
    <text evidence="2">Cell wall biogenesis; peptidoglycan biosynthesis.</text>
</comment>
<feature type="domain" description="Mur ligase C-terminal" evidence="7">
    <location>
        <begin position="309"/>
        <end position="430"/>
    </location>
</feature>
<dbReference type="NCBIfam" id="TIGR01087">
    <property type="entry name" value="murD"/>
    <property type="match status" value="1"/>
</dbReference>
<dbReference type="InterPro" id="IPR004101">
    <property type="entry name" value="Mur_ligase_C"/>
</dbReference>
<dbReference type="EMBL" id="CAEZTV010000016">
    <property type="protein sequence ID" value="CAB4575470.1"/>
    <property type="molecule type" value="Genomic_DNA"/>
</dbReference>
<dbReference type="InterPro" id="IPR036565">
    <property type="entry name" value="Mur-like_cat_sf"/>
</dbReference>
<evidence type="ECO:0000259" key="7">
    <source>
        <dbReference type="Pfam" id="PF02875"/>
    </source>
</evidence>
<evidence type="ECO:0000256" key="5">
    <source>
        <dbReference type="ARBA" id="ARBA00022741"/>
    </source>
</evidence>